<gene>
    <name evidence="1" type="ORF">BISU_1121</name>
</gene>
<evidence type="ECO:0000313" key="1">
    <source>
        <dbReference type="EMBL" id="KFJ04083.1"/>
    </source>
</evidence>
<reference evidence="1 2" key="1">
    <citation type="submission" date="2014-03" db="EMBL/GenBank/DDBJ databases">
        <title>Genomics of Bifidobacteria.</title>
        <authorList>
            <person name="Ventura M."/>
            <person name="Milani C."/>
            <person name="Lugli G.A."/>
        </authorList>
    </citation>
    <scope>NUCLEOTIDE SEQUENCE [LARGE SCALE GENOMIC DNA]</scope>
    <source>
        <strain evidence="1 2">LMG 11597</strain>
    </source>
</reference>
<dbReference type="RefSeq" id="WP_024463355.1">
    <property type="nucleotide sequence ID" value="NZ_CP062939.1"/>
</dbReference>
<dbReference type="eggNOG" id="ENOG5032AHC">
    <property type="taxonomic scope" value="Bacteria"/>
</dbReference>
<dbReference type="Pfam" id="PF20486">
    <property type="entry name" value="DUF6725"/>
    <property type="match status" value="1"/>
</dbReference>
<sequence>MPIPQHIPAGARIVVRVYDGVDGQDGRMKFRDFIGHVRSWDGQRLELTRDAAANGSRPEQEVSLEAGTIVTVKPIPERQEQHGNRAVKP</sequence>
<name>A0A087E8I2_9BIFI</name>
<dbReference type="Proteomes" id="UP000029055">
    <property type="component" value="Unassembled WGS sequence"/>
</dbReference>
<evidence type="ECO:0000313" key="2">
    <source>
        <dbReference type="Proteomes" id="UP000029055"/>
    </source>
</evidence>
<protein>
    <submittedName>
        <fullName evidence="1">Uncharacterized protein</fullName>
    </submittedName>
</protein>
<accession>A0A087E8I2</accession>
<dbReference type="AlphaFoldDB" id="A0A087E8I2"/>
<proteinExistence type="predicted"/>
<dbReference type="OrthoDB" id="3234801at2"/>
<comment type="caution">
    <text evidence="1">The sequence shown here is derived from an EMBL/GenBank/DDBJ whole genome shotgun (WGS) entry which is preliminary data.</text>
</comment>
<keyword evidence="2" id="KW-1185">Reference proteome</keyword>
<dbReference type="InterPro" id="IPR046571">
    <property type="entry name" value="DUF6725"/>
</dbReference>
<dbReference type="EMBL" id="JGZR01000005">
    <property type="protein sequence ID" value="KFJ04083.1"/>
    <property type="molecule type" value="Genomic_DNA"/>
</dbReference>
<organism evidence="1 2">
    <name type="scientific">Bifidobacterium subtile</name>
    <dbReference type="NCBI Taxonomy" id="77635"/>
    <lineage>
        <taxon>Bacteria</taxon>
        <taxon>Bacillati</taxon>
        <taxon>Actinomycetota</taxon>
        <taxon>Actinomycetes</taxon>
        <taxon>Bifidobacteriales</taxon>
        <taxon>Bifidobacteriaceae</taxon>
        <taxon>Bifidobacterium</taxon>
    </lineage>
</organism>